<dbReference type="NCBIfam" id="NF000840">
    <property type="entry name" value="PRK00071.1-3"/>
    <property type="match status" value="1"/>
</dbReference>
<dbReference type="NCBIfam" id="TIGR00125">
    <property type="entry name" value="cyt_tran_rel"/>
    <property type="match status" value="1"/>
</dbReference>
<dbReference type="Proteomes" id="UP000593601">
    <property type="component" value="Chromosome"/>
</dbReference>
<evidence type="ECO:0000256" key="9">
    <source>
        <dbReference type="ARBA" id="ARBA00048721"/>
    </source>
</evidence>
<sequence>MGGTFDPIHIGHLILGEAAYDQFNLDEVWFMPAGNPPHKRNRKGRATDIQRTEMVKLAIAPNPHFKLSLEEMNEDGYSFTYRTMEHLNHVYPDTDFYFIIGADSLLDFDTWKEPARIACACRIVVATRNQINQAEFDRVLEKRQKEFRGCFLKLDTPNLDIASKTIRSWIRDKKTTRYYLAEDVRRYIIKNRIYEV</sequence>
<comment type="catalytic activity">
    <reaction evidence="9 10">
        <text>nicotinate beta-D-ribonucleotide + ATP + H(+) = deamido-NAD(+) + diphosphate</text>
        <dbReference type="Rhea" id="RHEA:22860"/>
        <dbReference type="ChEBI" id="CHEBI:15378"/>
        <dbReference type="ChEBI" id="CHEBI:30616"/>
        <dbReference type="ChEBI" id="CHEBI:33019"/>
        <dbReference type="ChEBI" id="CHEBI:57502"/>
        <dbReference type="ChEBI" id="CHEBI:58437"/>
        <dbReference type="EC" id="2.7.7.18"/>
    </reaction>
</comment>
<dbReference type="GO" id="GO:0005524">
    <property type="term" value="F:ATP binding"/>
    <property type="evidence" value="ECO:0007669"/>
    <property type="project" value="UniProtKB-KW"/>
</dbReference>
<keyword evidence="3 10" id="KW-0662">Pyridine nucleotide biosynthesis</keyword>
<keyword evidence="6 10" id="KW-0547">Nucleotide-binding</keyword>
<evidence type="ECO:0000256" key="4">
    <source>
        <dbReference type="ARBA" id="ARBA00022679"/>
    </source>
</evidence>
<dbReference type="PANTHER" id="PTHR39321">
    <property type="entry name" value="NICOTINATE-NUCLEOTIDE ADENYLYLTRANSFERASE-RELATED"/>
    <property type="match status" value="1"/>
</dbReference>
<proteinExistence type="inferred from homology"/>
<feature type="domain" description="Cytidyltransferase-like" evidence="11">
    <location>
        <begin position="1"/>
        <end position="163"/>
    </location>
</feature>
<dbReference type="InterPro" id="IPR005248">
    <property type="entry name" value="NadD/NMNAT"/>
</dbReference>
<dbReference type="GO" id="GO:0009435">
    <property type="term" value="P:NAD+ biosynthetic process"/>
    <property type="evidence" value="ECO:0007669"/>
    <property type="project" value="UniProtKB-UniRule"/>
</dbReference>
<evidence type="ECO:0000313" key="13">
    <source>
        <dbReference type="Proteomes" id="UP000593601"/>
    </source>
</evidence>
<dbReference type="Gene3D" id="3.40.50.620">
    <property type="entry name" value="HUPs"/>
    <property type="match status" value="1"/>
</dbReference>
<dbReference type="GO" id="GO:0004515">
    <property type="term" value="F:nicotinate-nucleotide adenylyltransferase activity"/>
    <property type="evidence" value="ECO:0007669"/>
    <property type="project" value="UniProtKB-UniRule"/>
</dbReference>
<comment type="pathway">
    <text evidence="2 10">Cofactor biosynthesis; NAD(+) biosynthesis; deamido-NAD(+) from nicotinate D-ribonucleotide: step 1/1.</text>
</comment>
<name>A0A7M2RLG1_9FIRM</name>
<comment type="function">
    <text evidence="1 10">Catalyzes the reversible adenylation of nicotinate mononucleotide (NaMN) to nicotinic acid adenine dinucleotide (NaAD).</text>
</comment>
<comment type="similarity">
    <text evidence="10">Belongs to the NadD family.</text>
</comment>
<evidence type="ECO:0000256" key="2">
    <source>
        <dbReference type="ARBA" id="ARBA00005019"/>
    </source>
</evidence>
<dbReference type="HAMAP" id="MF_00244">
    <property type="entry name" value="NaMN_adenylyltr"/>
    <property type="match status" value="1"/>
</dbReference>
<gene>
    <name evidence="10 12" type="primary">nadD</name>
    <name evidence="12" type="ORF">INP51_07360</name>
</gene>
<evidence type="ECO:0000256" key="3">
    <source>
        <dbReference type="ARBA" id="ARBA00022642"/>
    </source>
</evidence>
<evidence type="ECO:0000256" key="8">
    <source>
        <dbReference type="ARBA" id="ARBA00023027"/>
    </source>
</evidence>
<dbReference type="CDD" id="cd02165">
    <property type="entry name" value="NMNAT"/>
    <property type="match status" value="1"/>
</dbReference>
<dbReference type="KEGG" id="bliq:INP51_07360"/>
<dbReference type="Pfam" id="PF01467">
    <property type="entry name" value="CTP_transf_like"/>
    <property type="match status" value="1"/>
</dbReference>
<organism evidence="12 13">
    <name type="scientific">Blautia liquoris</name>
    <dbReference type="NCBI Taxonomy" id="2779518"/>
    <lineage>
        <taxon>Bacteria</taxon>
        <taxon>Bacillati</taxon>
        <taxon>Bacillota</taxon>
        <taxon>Clostridia</taxon>
        <taxon>Lachnospirales</taxon>
        <taxon>Lachnospiraceae</taxon>
        <taxon>Blautia</taxon>
    </lineage>
</organism>
<dbReference type="EC" id="2.7.7.18" evidence="10"/>
<evidence type="ECO:0000313" key="12">
    <source>
        <dbReference type="EMBL" id="QOV20978.1"/>
    </source>
</evidence>
<evidence type="ECO:0000256" key="6">
    <source>
        <dbReference type="ARBA" id="ARBA00022741"/>
    </source>
</evidence>
<dbReference type="PANTHER" id="PTHR39321:SF3">
    <property type="entry name" value="PHOSPHOPANTETHEINE ADENYLYLTRANSFERASE"/>
    <property type="match status" value="1"/>
</dbReference>
<accession>A0A7M2RLG1</accession>
<keyword evidence="4 10" id="KW-0808">Transferase</keyword>
<evidence type="ECO:0000256" key="1">
    <source>
        <dbReference type="ARBA" id="ARBA00002324"/>
    </source>
</evidence>
<evidence type="ECO:0000256" key="7">
    <source>
        <dbReference type="ARBA" id="ARBA00022840"/>
    </source>
</evidence>
<evidence type="ECO:0000256" key="10">
    <source>
        <dbReference type="HAMAP-Rule" id="MF_00244"/>
    </source>
</evidence>
<dbReference type="NCBIfam" id="TIGR00482">
    <property type="entry name" value="nicotinate (nicotinamide) nucleotide adenylyltransferase"/>
    <property type="match status" value="1"/>
</dbReference>
<dbReference type="UniPathway" id="UPA00253">
    <property type="reaction ID" value="UER00332"/>
</dbReference>
<reference evidence="12 13" key="1">
    <citation type="submission" date="2020-10" db="EMBL/GenBank/DDBJ databases">
        <title>Blautia liquoris sp.nov., isolated from the mud in a fermentation cellar used for the production of Chinese strong-flavoured liquor.</title>
        <authorList>
            <person name="Lu L."/>
        </authorList>
    </citation>
    <scope>NUCLEOTIDE SEQUENCE [LARGE SCALE GENOMIC DNA]</scope>
    <source>
        <strain evidence="12 13">LZLJ-3</strain>
    </source>
</reference>
<dbReference type="SUPFAM" id="SSF52374">
    <property type="entry name" value="Nucleotidylyl transferase"/>
    <property type="match status" value="1"/>
</dbReference>
<keyword evidence="13" id="KW-1185">Reference proteome</keyword>
<dbReference type="InterPro" id="IPR014729">
    <property type="entry name" value="Rossmann-like_a/b/a_fold"/>
</dbReference>
<dbReference type="EMBL" id="CP063304">
    <property type="protein sequence ID" value="QOV20978.1"/>
    <property type="molecule type" value="Genomic_DNA"/>
</dbReference>
<keyword evidence="7 10" id="KW-0067">ATP-binding</keyword>
<dbReference type="AlphaFoldDB" id="A0A7M2RLG1"/>
<keyword evidence="5 10" id="KW-0548">Nucleotidyltransferase</keyword>
<keyword evidence="8 10" id="KW-0520">NAD</keyword>
<evidence type="ECO:0000256" key="5">
    <source>
        <dbReference type="ARBA" id="ARBA00022695"/>
    </source>
</evidence>
<dbReference type="InterPro" id="IPR004821">
    <property type="entry name" value="Cyt_trans-like"/>
</dbReference>
<evidence type="ECO:0000259" key="11">
    <source>
        <dbReference type="Pfam" id="PF01467"/>
    </source>
</evidence>
<protein>
    <recommendedName>
        <fullName evidence="10">Probable nicotinate-nucleotide adenylyltransferase</fullName>
        <ecNumber evidence="10">2.7.7.18</ecNumber>
    </recommendedName>
    <alternativeName>
        <fullName evidence="10">Deamido-NAD(+) diphosphorylase</fullName>
    </alternativeName>
    <alternativeName>
        <fullName evidence="10">Deamido-NAD(+) pyrophosphorylase</fullName>
    </alternativeName>
    <alternativeName>
        <fullName evidence="10">Nicotinate mononucleotide adenylyltransferase</fullName>
        <shortName evidence="10">NaMN adenylyltransferase</shortName>
    </alternativeName>
</protein>